<name>A0A8S1M9R0_PARPR</name>
<dbReference type="EMBL" id="CAJJDM010000048">
    <property type="protein sequence ID" value="CAD8072034.1"/>
    <property type="molecule type" value="Genomic_DNA"/>
</dbReference>
<evidence type="ECO:0000313" key="3">
    <source>
        <dbReference type="EMBL" id="CAD8072034.1"/>
    </source>
</evidence>
<dbReference type="InterPro" id="IPR019448">
    <property type="entry name" value="NT-C2"/>
</dbReference>
<evidence type="ECO:0000256" key="1">
    <source>
        <dbReference type="SAM" id="Coils"/>
    </source>
</evidence>
<proteinExistence type="predicted"/>
<keyword evidence="1" id="KW-0175">Coiled coil</keyword>
<dbReference type="AlphaFoldDB" id="A0A8S1M9R0"/>
<dbReference type="OMA" id="IHENMIN"/>
<feature type="coiled-coil region" evidence="1">
    <location>
        <begin position="417"/>
        <end position="727"/>
    </location>
</feature>
<feature type="coiled-coil region" evidence="1">
    <location>
        <begin position="198"/>
        <end position="389"/>
    </location>
</feature>
<dbReference type="PROSITE" id="PS51840">
    <property type="entry name" value="C2_NT"/>
    <property type="match status" value="1"/>
</dbReference>
<protein>
    <recommendedName>
        <fullName evidence="2">C2 NT-type domain-containing protein</fullName>
    </recommendedName>
</protein>
<organism evidence="3 4">
    <name type="scientific">Paramecium primaurelia</name>
    <dbReference type="NCBI Taxonomy" id="5886"/>
    <lineage>
        <taxon>Eukaryota</taxon>
        <taxon>Sar</taxon>
        <taxon>Alveolata</taxon>
        <taxon>Ciliophora</taxon>
        <taxon>Intramacronucleata</taxon>
        <taxon>Oligohymenophorea</taxon>
        <taxon>Peniculida</taxon>
        <taxon>Parameciidae</taxon>
        <taxon>Paramecium</taxon>
    </lineage>
</organism>
<dbReference type="Pfam" id="PF10358">
    <property type="entry name" value="NT-C2"/>
    <property type="match status" value="1"/>
</dbReference>
<dbReference type="Proteomes" id="UP000688137">
    <property type="component" value="Unassembled WGS sequence"/>
</dbReference>
<sequence>MNRNGYRFQVEATILNVQLLVHIPCKIQVVIKYDSQKLETKSHYELQKGMAIINETLQFNINANLNQDGNLEEKKAQLIVILVTEKGMKNAGFHSLDFAQYFNQSNTQYQETLALDKCPDKKAKLLINFKITKIGEFEKDSETKDHFYDLAQVSVSPSGLESHTNQNSKDASEQILLLSENKIDESGYKQQKQENQLINNKDIQINEQNLQIQQLKSKINDMIEKQIHENMINKYEQQLQDQEKMYKQIQNNNEQINLQLENQQQNLENEQSKQSMVQQIQNFNIEIQTLQKQISDKNQQISELNQKIEILENQQSKQIGFSQTLINNNQQSGEEIINETGNLIEELQSTLRNKQQDYETLQQKYEIELQKKDELIQNLQLRLDEVELKEINITRSSYASQTQIIQSEKLIYDTNFKPKQEQQINRLKNQIQIWQSKYENSHKELSDFNNQIQHLQRSIDDVQIFLEDQEDLVEPLFLLRRAIQEKLQNHQLIEQHLEQRVQKLEQELEVCQYQKKLEESQQCSDQIFEPQMHMFIDEVSHLNKALQQKVEQLRILQQQVDQYKLKDLEQQKQSEETKVQLTSLRTNFAKVKQQLAETMQEKVILQAKNAEQLKALKEKNQEIQKEQELIAELEQFNIQMEEALSLTLDQYKIQNTQMKQAYEKEKKLRSELQEQIKSLKENQIKNLKNEQLKIEEKQQKCNCKDQIQFYEQKIAELEFQLSDFQIQKLDKTIQRNSIAQIRTSILINHRESLAIQQLEEATNQLNLINSNQGNEKLKPKELEDQNINLTDERFKISKEYQTILEKALQTNTQIENKYKNQVIELEEKIEKQTQCLVRMKLQIADLYSAAIEIGGALLVDKLHIALGIRE</sequence>
<feature type="coiled-coil region" evidence="1">
    <location>
        <begin position="804"/>
        <end position="835"/>
    </location>
</feature>
<accession>A0A8S1M9R0</accession>
<feature type="domain" description="C2 NT-type" evidence="2">
    <location>
        <begin position="1"/>
        <end position="133"/>
    </location>
</feature>
<comment type="caution">
    <text evidence="3">The sequence shown here is derived from an EMBL/GenBank/DDBJ whole genome shotgun (WGS) entry which is preliminary data.</text>
</comment>
<gene>
    <name evidence="3" type="ORF">PPRIM_AZ9-3.1.T0480176</name>
</gene>
<evidence type="ECO:0000313" key="4">
    <source>
        <dbReference type="Proteomes" id="UP000688137"/>
    </source>
</evidence>
<keyword evidence="4" id="KW-1185">Reference proteome</keyword>
<evidence type="ECO:0000259" key="2">
    <source>
        <dbReference type="PROSITE" id="PS51840"/>
    </source>
</evidence>
<reference evidence="3" key="1">
    <citation type="submission" date="2021-01" db="EMBL/GenBank/DDBJ databases">
        <authorList>
            <consortium name="Genoscope - CEA"/>
            <person name="William W."/>
        </authorList>
    </citation>
    <scope>NUCLEOTIDE SEQUENCE</scope>
</reference>